<protein>
    <submittedName>
        <fullName evidence="1">Uncharacterized protein</fullName>
    </submittedName>
</protein>
<sequence length="115" mass="13009">MSSFSDVTDDEPVAVVLLAGKLSKFELMLKLPPSKMYPESLFLERYLISKKIIGKKKQCLQAFQFCKTVTATGISPEKRLCDRSRGKRPDFSDVDMHQRLIKIANINFPSNKIAA</sequence>
<proteinExistence type="predicted"/>
<accession>A0ABD2ZYL7</accession>
<dbReference type="EMBL" id="JBJUIK010000007">
    <property type="protein sequence ID" value="KAL3523335.1"/>
    <property type="molecule type" value="Genomic_DNA"/>
</dbReference>
<organism evidence="1 2">
    <name type="scientific">Cinchona calisaya</name>
    <dbReference type="NCBI Taxonomy" id="153742"/>
    <lineage>
        <taxon>Eukaryota</taxon>
        <taxon>Viridiplantae</taxon>
        <taxon>Streptophyta</taxon>
        <taxon>Embryophyta</taxon>
        <taxon>Tracheophyta</taxon>
        <taxon>Spermatophyta</taxon>
        <taxon>Magnoliopsida</taxon>
        <taxon>eudicotyledons</taxon>
        <taxon>Gunneridae</taxon>
        <taxon>Pentapetalae</taxon>
        <taxon>asterids</taxon>
        <taxon>lamiids</taxon>
        <taxon>Gentianales</taxon>
        <taxon>Rubiaceae</taxon>
        <taxon>Cinchonoideae</taxon>
        <taxon>Cinchoneae</taxon>
        <taxon>Cinchona</taxon>
    </lineage>
</organism>
<keyword evidence="2" id="KW-1185">Reference proteome</keyword>
<evidence type="ECO:0000313" key="1">
    <source>
        <dbReference type="EMBL" id="KAL3523335.1"/>
    </source>
</evidence>
<reference evidence="1 2" key="1">
    <citation type="submission" date="2024-11" db="EMBL/GenBank/DDBJ databases">
        <title>A near-complete genome assembly of Cinchona calisaya.</title>
        <authorList>
            <person name="Lian D.C."/>
            <person name="Zhao X.W."/>
            <person name="Wei L."/>
        </authorList>
    </citation>
    <scope>NUCLEOTIDE SEQUENCE [LARGE SCALE GENOMIC DNA]</scope>
    <source>
        <tissue evidence="1">Nenye</tissue>
    </source>
</reference>
<dbReference type="Proteomes" id="UP001630127">
    <property type="component" value="Unassembled WGS sequence"/>
</dbReference>
<comment type="caution">
    <text evidence="1">The sequence shown here is derived from an EMBL/GenBank/DDBJ whole genome shotgun (WGS) entry which is preliminary data.</text>
</comment>
<gene>
    <name evidence="1" type="ORF">ACH5RR_016169</name>
</gene>
<evidence type="ECO:0000313" key="2">
    <source>
        <dbReference type="Proteomes" id="UP001630127"/>
    </source>
</evidence>
<name>A0ABD2ZYL7_9GENT</name>
<dbReference type="AlphaFoldDB" id="A0ABD2ZYL7"/>